<proteinExistence type="predicted"/>
<name>A0A3S4V5K1_9ACTO</name>
<dbReference type="InterPro" id="IPR046281">
    <property type="entry name" value="DUF6318"/>
</dbReference>
<sequence length="205" mass="22269">MGVQRRRFRALRLGAGLVCAAAVLAACGGADPADGGGSASPATGGSAVPTEEYTIPPRPQVMPPSEPVLTGVELEDAAALAEYYVKLYPYVKKTGDTAEWEKYAHPECEYCQTVIESANNMNQVGAWTDINLGVVETAWFSSTGKLDYRMDFLVDRSEIHHYNPEGSDYLEANRHAVIIGLVVEEGLKVRSFDILDQDKFGVPEL</sequence>
<evidence type="ECO:0000256" key="2">
    <source>
        <dbReference type="SAM" id="SignalP"/>
    </source>
</evidence>
<dbReference type="RefSeq" id="WP_126415767.1">
    <property type="nucleotide sequence ID" value="NZ_LR134476.1"/>
</dbReference>
<feature type="compositionally biased region" description="Pro residues" evidence="1">
    <location>
        <begin position="56"/>
        <end position="65"/>
    </location>
</feature>
<dbReference type="Pfam" id="PF19843">
    <property type="entry name" value="DUF6318"/>
    <property type="match status" value="1"/>
</dbReference>
<reference evidence="4 5" key="1">
    <citation type="submission" date="2018-12" db="EMBL/GenBank/DDBJ databases">
        <authorList>
            <consortium name="Pathogen Informatics"/>
        </authorList>
    </citation>
    <scope>NUCLEOTIDE SEQUENCE [LARGE SCALE GENOMIC DNA]</scope>
    <source>
        <strain evidence="4 5">NCTC13354</strain>
    </source>
</reference>
<evidence type="ECO:0000313" key="4">
    <source>
        <dbReference type="EMBL" id="VEI12570.1"/>
    </source>
</evidence>
<feature type="compositionally biased region" description="Low complexity" evidence="1">
    <location>
        <begin position="33"/>
        <end position="47"/>
    </location>
</feature>
<accession>A0A3S4V5K1</accession>
<evidence type="ECO:0000259" key="3">
    <source>
        <dbReference type="Pfam" id="PF19843"/>
    </source>
</evidence>
<evidence type="ECO:0000313" key="5">
    <source>
        <dbReference type="Proteomes" id="UP000269542"/>
    </source>
</evidence>
<feature type="chain" id="PRO_5038837911" description="DUF6318 domain-containing protein" evidence="2">
    <location>
        <begin position="26"/>
        <end position="205"/>
    </location>
</feature>
<feature type="region of interest" description="Disordered" evidence="1">
    <location>
        <begin position="33"/>
        <end position="65"/>
    </location>
</feature>
<dbReference type="Proteomes" id="UP000269542">
    <property type="component" value="Chromosome"/>
</dbReference>
<organism evidence="4 5">
    <name type="scientific">Trueperella bialowiezensis</name>
    <dbReference type="NCBI Taxonomy" id="312285"/>
    <lineage>
        <taxon>Bacteria</taxon>
        <taxon>Bacillati</taxon>
        <taxon>Actinomycetota</taxon>
        <taxon>Actinomycetes</taxon>
        <taxon>Actinomycetales</taxon>
        <taxon>Actinomycetaceae</taxon>
        <taxon>Trueperella</taxon>
    </lineage>
</organism>
<feature type="domain" description="DUF6318" evidence="3">
    <location>
        <begin position="77"/>
        <end position="174"/>
    </location>
</feature>
<feature type="signal peptide" evidence="2">
    <location>
        <begin position="1"/>
        <end position="25"/>
    </location>
</feature>
<gene>
    <name evidence="4" type="ORF">NCTC13354_00257</name>
</gene>
<dbReference type="OrthoDB" id="3268656at2"/>
<dbReference type="KEGG" id="tbw:NCTC13354_00257"/>
<keyword evidence="2" id="KW-0732">Signal</keyword>
<evidence type="ECO:0000256" key="1">
    <source>
        <dbReference type="SAM" id="MobiDB-lite"/>
    </source>
</evidence>
<dbReference type="AlphaFoldDB" id="A0A3S4V5K1"/>
<protein>
    <recommendedName>
        <fullName evidence="3">DUF6318 domain-containing protein</fullName>
    </recommendedName>
</protein>
<dbReference type="EMBL" id="LR134476">
    <property type="protein sequence ID" value="VEI12570.1"/>
    <property type="molecule type" value="Genomic_DNA"/>
</dbReference>
<keyword evidence="5" id="KW-1185">Reference proteome</keyword>
<dbReference type="PROSITE" id="PS51257">
    <property type="entry name" value="PROKAR_LIPOPROTEIN"/>
    <property type="match status" value="1"/>
</dbReference>